<evidence type="ECO:0000313" key="3">
    <source>
        <dbReference type="Proteomes" id="UP001230156"/>
    </source>
</evidence>
<reference evidence="3" key="1">
    <citation type="submission" date="2023-08" db="EMBL/GenBank/DDBJ databases">
        <title>Rhodospirillaceae gen. nov., a novel taxon isolated from the Yangtze River Yuezi River estuary sludge.</title>
        <authorList>
            <person name="Ruan L."/>
        </authorList>
    </citation>
    <scope>NUCLEOTIDE SEQUENCE [LARGE SCALE GENOMIC DNA]</scope>
    <source>
        <strain evidence="3">R-7</strain>
    </source>
</reference>
<accession>A0ABU0YND6</accession>
<dbReference type="RefSeq" id="WP_379956986.1">
    <property type="nucleotide sequence ID" value="NZ_JAUYVI010000005.1"/>
</dbReference>
<dbReference type="InterPro" id="IPR039523">
    <property type="entry name" value="RimK-rel_E_lig_ATP-grasp"/>
</dbReference>
<dbReference type="Pfam" id="PF14397">
    <property type="entry name" value="ATPgrasp_ST"/>
    <property type="match status" value="1"/>
</dbReference>
<name>A0ABU0YND6_9PROT</name>
<evidence type="ECO:0000259" key="1">
    <source>
        <dbReference type="Pfam" id="PF14397"/>
    </source>
</evidence>
<evidence type="ECO:0000313" key="2">
    <source>
        <dbReference type="EMBL" id="MDQ7249228.1"/>
    </source>
</evidence>
<organism evidence="2 3">
    <name type="scientific">Dongia sedimenti</name>
    <dbReference type="NCBI Taxonomy" id="3064282"/>
    <lineage>
        <taxon>Bacteria</taxon>
        <taxon>Pseudomonadati</taxon>
        <taxon>Pseudomonadota</taxon>
        <taxon>Alphaproteobacteria</taxon>
        <taxon>Rhodospirillales</taxon>
        <taxon>Dongiaceae</taxon>
        <taxon>Dongia</taxon>
    </lineage>
</organism>
<gene>
    <name evidence="2" type="ORF">Q8A70_16185</name>
</gene>
<feature type="domain" description="Alpha-L-glutamate ligase-related protein ATP-grasp" evidence="1">
    <location>
        <begin position="145"/>
        <end position="385"/>
    </location>
</feature>
<protein>
    <submittedName>
        <fullName evidence="2">Sugar-transfer associated ATP-grasp domain-containing protein</fullName>
    </submittedName>
</protein>
<sequence>MQIWFYPPPLKRRVPAGANLDAVPVIRENYRKVVWRRAYWYQRLGLWLALPTWPVWSALEALRFSLQLGARVRAETGKSRTQQFSEQVALAWRHLIPPSAYYMFELYLDAHRRRADEYLLRAETKGGAFFLLRPHDFDPKRRRPFRDKATFAAECVAAGLRAAPVLARFAKGKVKARMTEALPPIDLFVKLTEGKGGRGAECWRYEDRHWRHGRFSLDEAGLMAHLADHSRVGGLVLQPRLINHPDLADINLGALSTLRMVTALDEQEKPELIGAVLRMPSRADSAVDNFHAGGIAAPVDAATGRLGAASDMGLKPSTRWHDVHPVTGGRIQGRALPYWAEARTLITEAHARLGDRVVIGWDVAVLADGPAIVEANGLPDQDILQRIHKAPLGEARLGQLLAHHLTHGTRWRKP</sequence>
<dbReference type="Proteomes" id="UP001230156">
    <property type="component" value="Unassembled WGS sequence"/>
</dbReference>
<dbReference type="EMBL" id="JAUYVI010000005">
    <property type="protein sequence ID" value="MDQ7249228.1"/>
    <property type="molecule type" value="Genomic_DNA"/>
</dbReference>
<keyword evidence="3" id="KW-1185">Reference proteome</keyword>
<comment type="caution">
    <text evidence="2">The sequence shown here is derived from an EMBL/GenBank/DDBJ whole genome shotgun (WGS) entry which is preliminary data.</text>
</comment>
<proteinExistence type="predicted"/>